<accession>A0A2N5X4F6</accession>
<dbReference type="PROSITE" id="PS51387">
    <property type="entry name" value="FAD_PCMH"/>
    <property type="match status" value="1"/>
</dbReference>
<name>A0A2N5X4F6_9GAMM</name>
<dbReference type="InterPro" id="IPR016169">
    <property type="entry name" value="FAD-bd_PCMH_sub2"/>
</dbReference>
<keyword evidence="3" id="KW-0732">Signal</keyword>
<dbReference type="PANTHER" id="PTHR43762">
    <property type="entry name" value="L-GULONOLACTONE OXIDASE"/>
    <property type="match status" value="1"/>
</dbReference>
<dbReference type="RefSeq" id="WP_101517731.1">
    <property type="nucleotide sequence ID" value="NZ_PKUS01000007.1"/>
</dbReference>
<dbReference type="InterPro" id="IPR007173">
    <property type="entry name" value="ALO_C"/>
</dbReference>
<gene>
    <name evidence="5" type="ORF">C0039_07530</name>
</gene>
<dbReference type="EMBL" id="PKUS01000007">
    <property type="protein sequence ID" value="PLW69374.1"/>
    <property type="molecule type" value="Genomic_DNA"/>
</dbReference>
<reference evidence="5 6" key="1">
    <citation type="submission" date="2018-01" db="EMBL/GenBank/DDBJ databases">
        <title>The draft genome sequence of Halioglobus lutimaris HF004.</title>
        <authorList>
            <person name="Du Z.-J."/>
            <person name="Shi M.-J."/>
        </authorList>
    </citation>
    <scope>NUCLEOTIDE SEQUENCE [LARGE SCALE GENOMIC DNA]</scope>
    <source>
        <strain evidence="5 6">HF004</strain>
    </source>
</reference>
<dbReference type="AlphaFoldDB" id="A0A2N5X4F6"/>
<keyword evidence="1" id="KW-0274">FAD</keyword>
<dbReference type="InterPro" id="IPR006094">
    <property type="entry name" value="Oxid_FAD_bind_N"/>
</dbReference>
<dbReference type="PANTHER" id="PTHR43762:SF1">
    <property type="entry name" value="D-ARABINONO-1,4-LACTONE OXIDASE"/>
    <property type="match status" value="1"/>
</dbReference>
<dbReference type="GO" id="GO:0016020">
    <property type="term" value="C:membrane"/>
    <property type="evidence" value="ECO:0007669"/>
    <property type="project" value="InterPro"/>
</dbReference>
<evidence type="ECO:0000256" key="2">
    <source>
        <dbReference type="ARBA" id="ARBA00023002"/>
    </source>
</evidence>
<dbReference type="Proteomes" id="UP000235005">
    <property type="component" value="Unassembled WGS sequence"/>
</dbReference>
<dbReference type="InterPro" id="IPR016167">
    <property type="entry name" value="FAD-bd_PCMH_sub1"/>
</dbReference>
<dbReference type="InterPro" id="IPR016171">
    <property type="entry name" value="Vanillyl_alc_oxidase_C-sub2"/>
</dbReference>
<dbReference type="InterPro" id="IPR036318">
    <property type="entry name" value="FAD-bd_PCMH-like_sf"/>
</dbReference>
<protein>
    <submittedName>
        <fullName evidence="5">FAD-linked oxidoreductase</fullName>
    </submittedName>
</protein>
<dbReference type="PROSITE" id="PS51318">
    <property type="entry name" value="TAT"/>
    <property type="match status" value="1"/>
</dbReference>
<dbReference type="InterPro" id="IPR010031">
    <property type="entry name" value="FAD_lactone_oxidase-like"/>
</dbReference>
<keyword evidence="2" id="KW-0560">Oxidoreductase</keyword>
<evidence type="ECO:0000256" key="3">
    <source>
        <dbReference type="SAM" id="SignalP"/>
    </source>
</evidence>
<dbReference type="InterPro" id="IPR006311">
    <property type="entry name" value="TAT_signal"/>
</dbReference>
<dbReference type="PIRSF" id="PIRSF000136">
    <property type="entry name" value="LGO_GLO"/>
    <property type="match status" value="1"/>
</dbReference>
<dbReference type="GO" id="GO:0003885">
    <property type="term" value="F:D-arabinono-1,4-lactone oxidase activity"/>
    <property type="evidence" value="ECO:0007669"/>
    <property type="project" value="InterPro"/>
</dbReference>
<dbReference type="Gene3D" id="3.30.43.10">
    <property type="entry name" value="Uridine Diphospho-n-acetylenolpyruvylglucosamine Reductase, domain 2"/>
    <property type="match status" value="1"/>
</dbReference>
<sequence length="466" mass="52475">MGSKKHWTRRNLLGAGGTVSAALMLNPLLATAVGEAARKRQIKWANWGGNHRSQPSHIAAPQSEEEVVDFMRTLGGPVRPVGSGHSWSGLVPTDHSMLTLDRLKGVVSHDEETLQAEVWAGTKLFAYGPMMEDLGQAIVNMSDVNYQTMAGAISTSTHGTGAALGSMSSYVIGLQLVTPRGEVLELHADNEKELFNAARTGLGSLGVITRLRFQNREKHRLHQQEWLADIDEVLEDIEPLIRDNQQFELFPIPHSRRTIVVVTNEAEAGAADNIEDDPGALNDLRKVFDVTRKLPAGEDFIYNNVLDYAFGDTKHRIGPSYKVLAHPRTVRFMEMEYTVPADQGVACLREVLATIKAHAPEVSFPLEYRYIKGDDTMIGMFSERDGCAISVHQFADEPRWRDYFALVEPVFHKYQGRPHWGKWHSLRDKDLAVLYPRWEEFKQIRRELDPEGRMLNPYLREIFGEP</sequence>
<feature type="signal peptide" evidence="3">
    <location>
        <begin position="1"/>
        <end position="32"/>
    </location>
</feature>
<dbReference type="SUPFAM" id="SSF56176">
    <property type="entry name" value="FAD-binding/transporter-associated domain-like"/>
    <property type="match status" value="1"/>
</dbReference>
<dbReference type="NCBIfam" id="TIGR01679">
    <property type="entry name" value="bact_FAD_ox"/>
    <property type="match status" value="1"/>
</dbReference>
<dbReference type="Gene3D" id="1.10.45.10">
    <property type="entry name" value="Vanillyl-alcohol Oxidase, Chain A, domain 4"/>
    <property type="match status" value="1"/>
</dbReference>
<evidence type="ECO:0000256" key="1">
    <source>
        <dbReference type="ARBA" id="ARBA00022827"/>
    </source>
</evidence>
<dbReference type="InterPro" id="IPR016166">
    <property type="entry name" value="FAD-bd_PCMH"/>
</dbReference>
<dbReference type="Gene3D" id="3.30.465.10">
    <property type="match status" value="1"/>
</dbReference>
<comment type="caution">
    <text evidence="5">The sequence shown here is derived from an EMBL/GenBank/DDBJ whole genome shotgun (WGS) entry which is preliminary data.</text>
</comment>
<organism evidence="5 6">
    <name type="scientific">Pseudohalioglobus lutimaris</name>
    <dbReference type="NCBI Taxonomy" id="1737061"/>
    <lineage>
        <taxon>Bacteria</taxon>
        <taxon>Pseudomonadati</taxon>
        <taxon>Pseudomonadota</taxon>
        <taxon>Gammaproteobacteria</taxon>
        <taxon>Cellvibrionales</taxon>
        <taxon>Halieaceae</taxon>
        <taxon>Pseudohalioglobus</taxon>
    </lineage>
</organism>
<feature type="domain" description="FAD-binding PCMH-type" evidence="4">
    <location>
        <begin position="51"/>
        <end position="218"/>
    </location>
</feature>
<dbReference type="Gene3D" id="3.30.70.2520">
    <property type="match status" value="1"/>
</dbReference>
<keyword evidence="6" id="KW-1185">Reference proteome</keyword>
<evidence type="ECO:0000313" key="6">
    <source>
        <dbReference type="Proteomes" id="UP000235005"/>
    </source>
</evidence>
<evidence type="ECO:0000259" key="4">
    <source>
        <dbReference type="PROSITE" id="PS51387"/>
    </source>
</evidence>
<dbReference type="OrthoDB" id="9800184at2"/>
<dbReference type="GO" id="GO:0071949">
    <property type="term" value="F:FAD binding"/>
    <property type="evidence" value="ECO:0007669"/>
    <property type="project" value="InterPro"/>
</dbReference>
<evidence type="ECO:0000313" key="5">
    <source>
        <dbReference type="EMBL" id="PLW69374.1"/>
    </source>
</evidence>
<proteinExistence type="predicted"/>
<feature type="chain" id="PRO_5014704580" evidence="3">
    <location>
        <begin position="33"/>
        <end position="466"/>
    </location>
</feature>
<dbReference type="Pfam" id="PF01565">
    <property type="entry name" value="FAD_binding_4"/>
    <property type="match status" value="1"/>
</dbReference>
<keyword evidence="1" id="KW-0285">Flavoprotein</keyword>
<dbReference type="Pfam" id="PF04030">
    <property type="entry name" value="ALO"/>
    <property type="match status" value="1"/>
</dbReference>